<dbReference type="EMBL" id="CP003345">
    <property type="protein sequence ID" value="AFM02777.1"/>
    <property type="molecule type" value="Genomic_DNA"/>
</dbReference>
<keyword evidence="2" id="KW-1185">Reference proteome</keyword>
<dbReference type="OrthoDB" id="1377129at2"/>
<dbReference type="RefSeq" id="WP_014796240.1">
    <property type="nucleotide sequence ID" value="NC_018018.1"/>
</dbReference>
<sequence length="189" mass="22088" precursor="true">MNRIFILIVSIFTTFSYGQSFEGKLTYKVEYSFNTESSFGLSEKDMIEHMKKSGEYFDTLVVNIKNGNYEKLVNSSNSKRIVYKSDINKIYTFDKGFEYVLIANAKNYSSSKMEFERPEFIKNDSIVSVMGKDCKSITLDWNSLGKETYYYNDTFLKIDSELFKSHNYEYLNEILTIKQKGKSKNLSLK</sequence>
<proteinExistence type="predicted"/>
<dbReference type="HOGENOM" id="CLU_1314601_0_0_10"/>
<name>I4AFP2_BERLS</name>
<dbReference type="eggNOG" id="ENOG5032XIR">
    <property type="taxonomic scope" value="Bacteria"/>
</dbReference>
<organism evidence="1 2">
    <name type="scientific">Bernardetia litoralis (strain ATCC 23117 / DSM 6794 / NBRC 15988 / NCIMB 1366 / Fx l1 / Sio-4)</name>
    <name type="common">Flexibacter litoralis</name>
    <dbReference type="NCBI Taxonomy" id="880071"/>
    <lineage>
        <taxon>Bacteria</taxon>
        <taxon>Pseudomonadati</taxon>
        <taxon>Bacteroidota</taxon>
        <taxon>Cytophagia</taxon>
        <taxon>Cytophagales</taxon>
        <taxon>Bernardetiaceae</taxon>
        <taxon>Bernardetia</taxon>
    </lineage>
</organism>
<accession>I4AFP2</accession>
<protein>
    <recommendedName>
        <fullName evidence="3">DUF4412 domain-containing protein</fullName>
    </recommendedName>
</protein>
<reference evidence="2" key="1">
    <citation type="submission" date="2012-06" db="EMBL/GenBank/DDBJ databases">
        <title>The complete genome of Flexibacter litoralis DSM 6794.</title>
        <authorList>
            <person name="Lucas S."/>
            <person name="Copeland A."/>
            <person name="Lapidus A."/>
            <person name="Glavina del Rio T."/>
            <person name="Dalin E."/>
            <person name="Tice H."/>
            <person name="Bruce D."/>
            <person name="Goodwin L."/>
            <person name="Pitluck S."/>
            <person name="Peters L."/>
            <person name="Ovchinnikova G."/>
            <person name="Lu M."/>
            <person name="Kyrpides N."/>
            <person name="Mavromatis K."/>
            <person name="Ivanova N."/>
            <person name="Brettin T."/>
            <person name="Detter J.C."/>
            <person name="Han C."/>
            <person name="Larimer F."/>
            <person name="Land M."/>
            <person name="Hauser L."/>
            <person name="Markowitz V."/>
            <person name="Cheng J.-F."/>
            <person name="Hugenholtz P."/>
            <person name="Woyke T."/>
            <person name="Wu D."/>
            <person name="Spring S."/>
            <person name="Lang E."/>
            <person name="Kopitz M."/>
            <person name="Brambilla E."/>
            <person name="Klenk H.-P."/>
            <person name="Eisen J.A."/>
        </authorList>
    </citation>
    <scope>NUCLEOTIDE SEQUENCE [LARGE SCALE GENOMIC DNA]</scope>
    <source>
        <strain evidence="2">ATCC 23117 / DSM 6794 / NBRC 15988 / NCIMB 1366 / Sio-4</strain>
    </source>
</reference>
<evidence type="ECO:0000313" key="2">
    <source>
        <dbReference type="Proteomes" id="UP000006054"/>
    </source>
</evidence>
<evidence type="ECO:0008006" key="3">
    <source>
        <dbReference type="Google" id="ProtNLM"/>
    </source>
</evidence>
<dbReference type="KEGG" id="fli:Fleli_0288"/>
<evidence type="ECO:0000313" key="1">
    <source>
        <dbReference type="EMBL" id="AFM02777.1"/>
    </source>
</evidence>
<dbReference type="Proteomes" id="UP000006054">
    <property type="component" value="Chromosome"/>
</dbReference>
<dbReference type="AlphaFoldDB" id="I4AFP2"/>
<gene>
    <name evidence="1" type="ordered locus">Fleli_0288</name>
</gene>